<dbReference type="EC" id="2.7.13.3" evidence="3"/>
<evidence type="ECO:0000256" key="1">
    <source>
        <dbReference type="ARBA" id="ARBA00000085"/>
    </source>
</evidence>
<evidence type="ECO:0000256" key="12">
    <source>
        <dbReference type="ARBA" id="ARBA00023012"/>
    </source>
</evidence>
<comment type="catalytic activity">
    <reaction evidence="1">
        <text>ATP + protein L-histidine = ADP + protein N-phospho-L-histidine.</text>
        <dbReference type="EC" id="2.7.13.3"/>
    </reaction>
</comment>
<dbReference type="OrthoDB" id="9809348at2"/>
<evidence type="ECO:0000256" key="11">
    <source>
        <dbReference type="ARBA" id="ARBA00022989"/>
    </source>
</evidence>
<dbReference type="GO" id="GO:0000155">
    <property type="term" value="F:phosphorelay sensor kinase activity"/>
    <property type="evidence" value="ECO:0007669"/>
    <property type="project" value="InterPro"/>
</dbReference>
<evidence type="ECO:0000256" key="14">
    <source>
        <dbReference type="SAM" id="Phobius"/>
    </source>
</evidence>
<dbReference type="SMART" id="SM00387">
    <property type="entry name" value="HATPase_c"/>
    <property type="match status" value="1"/>
</dbReference>
<comment type="subcellular location">
    <subcellularLocation>
        <location evidence="2">Cell membrane</location>
        <topology evidence="2">Multi-pass membrane protein</topology>
    </subcellularLocation>
</comment>
<evidence type="ECO:0000256" key="5">
    <source>
        <dbReference type="ARBA" id="ARBA00022553"/>
    </source>
</evidence>
<sequence length="583" mass="67851">MGMKGKRSLTHKFIRYLILVILVSNCLMFLFQYVITRRNMKRQSMEMGLDLMKSNLTMIEQRFENIDNVAYSLIYNREIIRFLKNDTVKAADLNWLNGVESLYYNSHPDMQLSFYKAGKYGSVYSLMQAGDIEDYRYKKWYQELLWTGKEKILLSGGAQNEEFMVSVAYRINDVYSDDAVGYLKIDVDLEMLKKSFLHNYSQVAGTTILDEQGKVLFYDKLVIQPETEMMAKEERGVYETKEYIMSCGISQSTGWRLCMAMSKEELFRNQYMLIRTLLIVLASIVLITLLVSGKFFNIITVNYKRLVKGMEEVKEGNLLAVVEADTQDEISLLILEFNEMLLKLNELIRTVEAKQALLKEAEIKALQQQINPHFMHNIMETIMGLASEGMDREVIEVSECMSSMLRYNTRFENTTTLREEVEQIQNYVKVLKVRFEDRFEVFYDIDQECMDCVIVKFTLQPLVENAISHGLSGVWKDGMLRVRVKREEDTISILIYDNGTGIKPEHLEEMRVRLEETTERPLEYIDQYKSLGILNVHLRLRMYYGEKYSIEIFSKLGKGTCFSLKIPFLLAGTGQTDVPELSV</sequence>
<feature type="transmembrane region" description="Helical" evidence="14">
    <location>
        <begin position="13"/>
        <end position="35"/>
    </location>
</feature>
<keyword evidence="10" id="KW-0067">ATP-binding</keyword>
<dbReference type="InterPro" id="IPR010559">
    <property type="entry name" value="Sig_transdc_His_kin_internal"/>
</dbReference>
<proteinExistence type="predicted"/>
<dbReference type="GO" id="GO:0005524">
    <property type="term" value="F:ATP binding"/>
    <property type="evidence" value="ECO:0007669"/>
    <property type="project" value="UniProtKB-KW"/>
</dbReference>
<evidence type="ECO:0000313" key="17">
    <source>
        <dbReference type="EMBL" id="SOY27339.1"/>
    </source>
</evidence>
<evidence type="ECO:0000256" key="2">
    <source>
        <dbReference type="ARBA" id="ARBA00004651"/>
    </source>
</evidence>
<keyword evidence="12" id="KW-0902">Two-component regulatory system</keyword>
<evidence type="ECO:0000256" key="10">
    <source>
        <dbReference type="ARBA" id="ARBA00022840"/>
    </source>
</evidence>
<evidence type="ECO:0000259" key="15">
    <source>
        <dbReference type="PROSITE" id="PS50109"/>
    </source>
</evidence>
<evidence type="ECO:0000256" key="8">
    <source>
        <dbReference type="ARBA" id="ARBA00022741"/>
    </source>
</evidence>
<dbReference type="InterPro" id="IPR005467">
    <property type="entry name" value="His_kinase_dom"/>
</dbReference>
<dbReference type="PANTHER" id="PTHR34220:SF11">
    <property type="entry name" value="SENSOR PROTEIN KINASE HPTS"/>
    <property type="match status" value="1"/>
</dbReference>
<evidence type="ECO:0000256" key="6">
    <source>
        <dbReference type="ARBA" id="ARBA00022679"/>
    </source>
</evidence>
<dbReference type="InterPro" id="IPR003660">
    <property type="entry name" value="HAMP_dom"/>
</dbReference>
<accession>A0A2K4ZA74</accession>
<keyword evidence="5" id="KW-0597">Phosphoprotein</keyword>
<feature type="domain" description="Histidine kinase" evidence="15">
    <location>
        <begin position="459"/>
        <end position="570"/>
    </location>
</feature>
<evidence type="ECO:0000256" key="3">
    <source>
        <dbReference type="ARBA" id="ARBA00012438"/>
    </source>
</evidence>
<dbReference type="InterPro" id="IPR050640">
    <property type="entry name" value="Bact_2-comp_sensor_kinase"/>
</dbReference>
<dbReference type="PANTHER" id="PTHR34220">
    <property type="entry name" value="SENSOR HISTIDINE KINASE YPDA"/>
    <property type="match status" value="1"/>
</dbReference>
<dbReference type="CDD" id="cd06225">
    <property type="entry name" value="HAMP"/>
    <property type="match status" value="1"/>
</dbReference>
<dbReference type="Gene3D" id="3.30.565.10">
    <property type="entry name" value="Histidine kinase-like ATPase, C-terminal domain"/>
    <property type="match status" value="1"/>
</dbReference>
<evidence type="ECO:0000256" key="13">
    <source>
        <dbReference type="ARBA" id="ARBA00023136"/>
    </source>
</evidence>
<organism evidence="17 18">
    <name type="scientific">Acetatifactor muris</name>
    <dbReference type="NCBI Taxonomy" id="879566"/>
    <lineage>
        <taxon>Bacteria</taxon>
        <taxon>Bacillati</taxon>
        <taxon>Bacillota</taxon>
        <taxon>Clostridia</taxon>
        <taxon>Lachnospirales</taxon>
        <taxon>Lachnospiraceae</taxon>
        <taxon>Acetatifactor</taxon>
    </lineage>
</organism>
<reference evidence="17 18" key="1">
    <citation type="submission" date="2018-01" db="EMBL/GenBank/DDBJ databases">
        <authorList>
            <person name="Gaut B.S."/>
            <person name="Morton B.R."/>
            <person name="Clegg M.T."/>
            <person name="Duvall M.R."/>
        </authorList>
    </citation>
    <scope>NUCLEOTIDE SEQUENCE [LARGE SCALE GENOMIC DNA]</scope>
    <source>
        <strain evidence="17">GP69</strain>
    </source>
</reference>
<name>A0A2K4ZA74_9FIRM</name>
<dbReference type="Pfam" id="PF06580">
    <property type="entry name" value="His_kinase"/>
    <property type="match status" value="1"/>
</dbReference>
<evidence type="ECO:0000256" key="4">
    <source>
        <dbReference type="ARBA" id="ARBA00022475"/>
    </source>
</evidence>
<evidence type="ECO:0000256" key="7">
    <source>
        <dbReference type="ARBA" id="ARBA00022692"/>
    </source>
</evidence>
<dbReference type="AlphaFoldDB" id="A0A2K4ZA74"/>
<keyword evidence="6 17" id="KW-0808">Transferase</keyword>
<keyword evidence="4" id="KW-1003">Cell membrane</keyword>
<keyword evidence="13 14" id="KW-0472">Membrane</keyword>
<keyword evidence="11 14" id="KW-1133">Transmembrane helix</keyword>
<feature type="transmembrane region" description="Helical" evidence="14">
    <location>
        <begin position="272"/>
        <end position="296"/>
    </location>
</feature>
<feature type="domain" description="HAMP" evidence="16">
    <location>
        <begin position="297"/>
        <end position="349"/>
    </location>
</feature>
<dbReference type="SUPFAM" id="SSF55874">
    <property type="entry name" value="ATPase domain of HSP90 chaperone/DNA topoisomerase II/histidine kinase"/>
    <property type="match status" value="1"/>
</dbReference>
<dbReference type="SMART" id="SM00304">
    <property type="entry name" value="HAMP"/>
    <property type="match status" value="1"/>
</dbReference>
<gene>
    <name evidence="17" type="primary">ypdA_1</name>
    <name evidence="17" type="ORF">AMURIS_00043</name>
</gene>
<keyword evidence="9 17" id="KW-0418">Kinase</keyword>
<dbReference type="Gene3D" id="6.10.340.10">
    <property type="match status" value="1"/>
</dbReference>
<dbReference type="PROSITE" id="PS50109">
    <property type="entry name" value="HIS_KIN"/>
    <property type="match status" value="1"/>
</dbReference>
<evidence type="ECO:0000313" key="18">
    <source>
        <dbReference type="Proteomes" id="UP000236311"/>
    </source>
</evidence>
<dbReference type="PROSITE" id="PS50885">
    <property type="entry name" value="HAMP"/>
    <property type="match status" value="1"/>
</dbReference>
<keyword evidence="18" id="KW-1185">Reference proteome</keyword>
<dbReference type="InterPro" id="IPR003594">
    <property type="entry name" value="HATPase_dom"/>
</dbReference>
<dbReference type="GO" id="GO:0005886">
    <property type="term" value="C:plasma membrane"/>
    <property type="evidence" value="ECO:0007669"/>
    <property type="project" value="UniProtKB-SubCell"/>
</dbReference>
<keyword evidence="8" id="KW-0547">Nucleotide-binding</keyword>
<dbReference type="InterPro" id="IPR036890">
    <property type="entry name" value="HATPase_C_sf"/>
</dbReference>
<dbReference type="EMBL" id="OFSM01000001">
    <property type="protein sequence ID" value="SOY27339.1"/>
    <property type="molecule type" value="Genomic_DNA"/>
</dbReference>
<evidence type="ECO:0000259" key="16">
    <source>
        <dbReference type="PROSITE" id="PS50885"/>
    </source>
</evidence>
<protein>
    <recommendedName>
        <fullName evidence="3">histidine kinase</fullName>
        <ecNumber evidence="3">2.7.13.3</ecNumber>
    </recommendedName>
</protein>
<dbReference type="Pfam" id="PF02518">
    <property type="entry name" value="HATPase_c"/>
    <property type="match status" value="1"/>
</dbReference>
<evidence type="ECO:0000256" key="9">
    <source>
        <dbReference type="ARBA" id="ARBA00022777"/>
    </source>
</evidence>
<keyword evidence="7 14" id="KW-0812">Transmembrane</keyword>
<dbReference type="Proteomes" id="UP000236311">
    <property type="component" value="Unassembled WGS sequence"/>
</dbReference>